<dbReference type="Proteomes" id="UP001217089">
    <property type="component" value="Unassembled WGS sequence"/>
</dbReference>
<evidence type="ECO:0000256" key="6">
    <source>
        <dbReference type="SAM" id="MobiDB-lite"/>
    </source>
</evidence>
<comment type="similarity">
    <text evidence="2">Belongs to the UPF0359 family.</text>
</comment>
<evidence type="ECO:0000256" key="4">
    <source>
        <dbReference type="ARBA" id="ARBA00022989"/>
    </source>
</evidence>
<feature type="transmembrane region" description="Helical" evidence="7">
    <location>
        <begin position="358"/>
        <end position="377"/>
    </location>
</feature>
<dbReference type="EMBL" id="JARBDR010000918">
    <property type="protein sequence ID" value="KAJ8302088.1"/>
    <property type="molecule type" value="Genomic_DNA"/>
</dbReference>
<gene>
    <name evidence="8" type="ORF">KUTeg_021075</name>
</gene>
<name>A0ABQ9E9Q9_TEGGR</name>
<feature type="transmembrane region" description="Helical" evidence="7">
    <location>
        <begin position="199"/>
        <end position="222"/>
    </location>
</feature>
<keyword evidence="4 7" id="KW-1133">Transmembrane helix</keyword>
<dbReference type="PANTHER" id="PTHR15876">
    <property type="entry name" value="TRANSMEMBRANE PROTEIN ADIPOCYTE-ASSOCIATED 1"/>
    <property type="match status" value="1"/>
</dbReference>
<sequence>MIRKWAGNDRLFIYKFVICKTNVKNLKRIEYMSNKDILQFTQKPVVTVATTAAKLLGNAGGLKSNIFHDDYLRLNSKLNATTTTTPAWVRQVVNTPNKSIPIPDVVITEPICQAILYDDIGDSMVRVWDLIILIPNAVFLIYLLWKSRYAIGKLRSTNSPIFTAFSVLVSVVAVISVLRCIVSMTVNASVLAGDIADKILWLVLRFFLLSTELSIVIFGLAFGHLDSKKSIQMVLLVTSCIGLVYSCTQGTLEFIYPDPQFHVSKDTNSTVQDFDIFGHGGMIFWLTSSLFFFLDISHSSVLILNVIGQRWSLDGDTKKSFYMYCAFLALLNLAQAVGSGLLYGAILEGMCVVDVTTYVYFTCFAPLVYLVFLRKFFRVTQPGILFSYKNQVDEVAEEDTVSLPYQSGSAAAKPDNEAEGFHGSYDSTHFDRQNSLDYSRQSNLLNGSINSSDIDVEVSVNSDYYQASA</sequence>
<proteinExistence type="inferred from homology"/>
<feature type="transmembrane region" description="Helical" evidence="7">
    <location>
        <begin position="276"/>
        <end position="294"/>
    </location>
</feature>
<keyword evidence="9" id="KW-1185">Reference proteome</keyword>
<dbReference type="Pfam" id="PF10160">
    <property type="entry name" value="Tmemb_40"/>
    <property type="match status" value="1"/>
</dbReference>
<comment type="subcellular location">
    <subcellularLocation>
        <location evidence="1">Membrane</location>
        <topology evidence="1">Multi-pass membrane protein</topology>
    </subcellularLocation>
</comment>
<evidence type="ECO:0000313" key="9">
    <source>
        <dbReference type="Proteomes" id="UP001217089"/>
    </source>
</evidence>
<evidence type="ECO:0000256" key="7">
    <source>
        <dbReference type="SAM" id="Phobius"/>
    </source>
</evidence>
<feature type="transmembrane region" description="Helical" evidence="7">
    <location>
        <begin position="157"/>
        <end position="179"/>
    </location>
</feature>
<evidence type="ECO:0000313" key="8">
    <source>
        <dbReference type="EMBL" id="KAJ8302088.1"/>
    </source>
</evidence>
<keyword evidence="5 7" id="KW-0472">Membrane</keyword>
<feature type="region of interest" description="Disordered" evidence="6">
    <location>
        <begin position="406"/>
        <end position="428"/>
    </location>
</feature>
<organism evidence="8 9">
    <name type="scientific">Tegillarca granosa</name>
    <name type="common">Malaysian cockle</name>
    <name type="synonym">Anadara granosa</name>
    <dbReference type="NCBI Taxonomy" id="220873"/>
    <lineage>
        <taxon>Eukaryota</taxon>
        <taxon>Metazoa</taxon>
        <taxon>Spiralia</taxon>
        <taxon>Lophotrochozoa</taxon>
        <taxon>Mollusca</taxon>
        <taxon>Bivalvia</taxon>
        <taxon>Autobranchia</taxon>
        <taxon>Pteriomorphia</taxon>
        <taxon>Arcoida</taxon>
        <taxon>Arcoidea</taxon>
        <taxon>Arcidae</taxon>
        <taxon>Tegillarca</taxon>
    </lineage>
</organism>
<evidence type="ECO:0000256" key="5">
    <source>
        <dbReference type="ARBA" id="ARBA00023136"/>
    </source>
</evidence>
<comment type="caution">
    <text evidence="8">The sequence shown here is derived from an EMBL/GenBank/DDBJ whole genome shotgun (WGS) entry which is preliminary data.</text>
</comment>
<evidence type="ECO:0000256" key="1">
    <source>
        <dbReference type="ARBA" id="ARBA00004141"/>
    </source>
</evidence>
<keyword evidence="3 7" id="KW-0812">Transmembrane</keyword>
<evidence type="ECO:0000256" key="3">
    <source>
        <dbReference type="ARBA" id="ARBA00022692"/>
    </source>
</evidence>
<dbReference type="PANTHER" id="PTHR15876:SF8">
    <property type="entry name" value="TRANSMEMBRANE PROTEIN ADIPOCYTE-ASSOCIATED 1"/>
    <property type="match status" value="1"/>
</dbReference>
<feature type="transmembrane region" description="Helical" evidence="7">
    <location>
        <begin position="321"/>
        <end position="346"/>
    </location>
</feature>
<evidence type="ECO:0008006" key="10">
    <source>
        <dbReference type="Google" id="ProtNLM"/>
    </source>
</evidence>
<reference evidence="8 9" key="1">
    <citation type="submission" date="2022-12" db="EMBL/GenBank/DDBJ databases">
        <title>Chromosome-level genome of Tegillarca granosa.</title>
        <authorList>
            <person name="Kim J."/>
        </authorList>
    </citation>
    <scope>NUCLEOTIDE SEQUENCE [LARGE SCALE GENOMIC DNA]</scope>
    <source>
        <strain evidence="8">Teg-2019</strain>
        <tissue evidence="8">Adductor muscle</tissue>
    </source>
</reference>
<evidence type="ECO:0000256" key="2">
    <source>
        <dbReference type="ARBA" id="ARBA00010125"/>
    </source>
</evidence>
<dbReference type="InterPro" id="IPR018781">
    <property type="entry name" value="TPRA1/CAND2/CAND8"/>
</dbReference>
<accession>A0ABQ9E9Q9</accession>
<feature type="transmembrane region" description="Helical" evidence="7">
    <location>
        <begin position="127"/>
        <end position="145"/>
    </location>
</feature>
<protein>
    <recommendedName>
        <fullName evidence="10">Integral membrane protein GPR175</fullName>
    </recommendedName>
</protein>